<feature type="transmembrane region" description="Helical" evidence="2">
    <location>
        <begin position="190"/>
        <end position="216"/>
    </location>
</feature>
<evidence type="ECO:0000256" key="1">
    <source>
        <dbReference type="SAM" id="MobiDB-lite"/>
    </source>
</evidence>
<keyword evidence="5" id="KW-1185">Reference proteome</keyword>
<keyword evidence="2" id="KW-1133">Transmembrane helix</keyword>
<keyword evidence="3" id="KW-0732">Signal</keyword>
<organism evidence="4 5">
    <name type="scientific">Heterodera schachtii</name>
    <name type="common">Sugarbeet cyst nematode worm</name>
    <name type="synonym">Tylenchus schachtii</name>
    <dbReference type="NCBI Taxonomy" id="97005"/>
    <lineage>
        <taxon>Eukaryota</taxon>
        <taxon>Metazoa</taxon>
        <taxon>Ecdysozoa</taxon>
        <taxon>Nematoda</taxon>
        <taxon>Chromadorea</taxon>
        <taxon>Rhabditida</taxon>
        <taxon>Tylenchina</taxon>
        <taxon>Tylenchomorpha</taxon>
        <taxon>Tylenchoidea</taxon>
        <taxon>Heteroderidae</taxon>
        <taxon>Heteroderinae</taxon>
        <taxon>Heterodera</taxon>
    </lineage>
</organism>
<sequence>MLSRPLLFIAALLFLFGCCRADENVVHLSSLNCATKDGGIDGFKAVDDGLILDSSSVTADTSDLPLIGFQKNGKEDLIFKLFVRDGGCVSKANFFANGQPCTLGVSEDVTESDKCPGEGGTSSCTSHEVTCTGIGMAKVAEESNGRAFKVNLANLTKLTNPCAQWKAHFSGVQQVLKGSSSGEKCASAGFPVWIIVLIVVIALVVIGGAVTAVVVIRQRQAAAAAQPTLETPAPPLGFGTSKAALSGVSVAKSAVTAKGGASVAATAKTTKEMQQSRTAMGVSAANVGMSKLGTTTRAGKSKFVGGATTTGKTTAKLELALKIVEECLDEYGQLVETRPFIKRISSPETSSDSEMENDEQNEFKYLWVVFNSLLKKVLLHNTTKNYVQIAMSCKKWSKNDGKEPFLSPFCDFVKCFTFVKWLFVQLKRTSKLDTSELERAQEMFRTMRSAYKIGREKAIQTGKNGLNAERFEMEVRKGLSGIKFGFDFRPIDQRWAVHLLTELLDNCKKYIFDVDKLHTFRNPYQMANISIKTLLLQRPGNGGGGANQWEIDGTCTALYGGYPGKDLCVLAKKLAYLSVLNRAVSIPARPDGCWPLGQDRNKAVRRCIAEMRRRYDAETVKMADFILDERAKRHFMDEFAFERQAEEMKRAIEIEEDEWEGDEADKVSKGMSGR</sequence>
<feature type="region of interest" description="Disordered" evidence="1">
    <location>
        <begin position="653"/>
        <end position="674"/>
    </location>
</feature>
<evidence type="ECO:0000256" key="3">
    <source>
        <dbReference type="SAM" id="SignalP"/>
    </source>
</evidence>
<feature type="signal peptide" evidence="3">
    <location>
        <begin position="1"/>
        <end position="21"/>
    </location>
</feature>
<dbReference type="EMBL" id="JBICCN010000254">
    <property type="protein sequence ID" value="KAL3083429.1"/>
    <property type="molecule type" value="Genomic_DNA"/>
</dbReference>
<name>A0ABD2ITW1_HETSC</name>
<proteinExistence type="predicted"/>
<reference evidence="4 5" key="1">
    <citation type="submission" date="2024-10" db="EMBL/GenBank/DDBJ databases">
        <authorList>
            <person name="Kim D."/>
        </authorList>
    </citation>
    <scope>NUCLEOTIDE SEQUENCE [LARGE SCALE GENOMIC DNA]</scope>
    <source>
        <strain evidence="4">Taebaek</strain>
    </source>
</reference>
<evidence type="ECO:0000313" key="5">
    <source>
        <dbReference type="Proteomes" id="UP001620645"/>
    </source>
</evidence>
<dbReference type="AlphaFoldDB" id="A0ABD2ITW1"/>
<feature type="chain" id="PRO_5044870228" evidence="3">
    <location>
        <begin position="22"/>
        <end position="674"/>
    </location>
</feature>
<protein>
    <submittedName>
        <fullName evidence="4">Uncharacterized protein</fullName>
    </submittedName>
</protein>
<keyword evidence="2" id="KW-0812">Transmembrane</keyword>
<evidence type="ECO:0000256" key="2">
    <source>
        <dbReference type="SAM" id="Phobius"/>
    </source>
</evidence>
<accession>A0ABD2ITW1</accession>
<evidence type="ECO:0000313" key="4">
    <source>
        <dbReference type="EMBL" id="KAL3083429.1"/>
    </source>
</evidence>
<dbReference type="PROSITE" id="PS51257">
    <property type="entry name" value="PROKAR_LIPOPROTEIN"/>
    <property type="match status" value="1"/>
</dbReference>
<feature type="compositionally biased region" description="Acidic residues" evidence="1">
    <location>
        <begin position="654"/>
        <end position="663"/>
    </location>
</feature>
<comment type="caution">
    <text evidence="4">The sequence shown here is derived from an EMBL/GenBank/DDBJ whole genome shotgun (WGS) entry which is preliminary data.</text>
</comment>
<keyword evidence="2" id="KW-0472">Membrane</keyword>
<gene>
    <name evidence="4" type="ORF">niasHS_011231</name>
</gene>
<dbReference type="Proteomes" id="UP001620645">
    <property type="component" value="Unassembled WGS sequence"/>
</dbReference>